<dbReference type="PANTHER" id="PTHR47582:SF1">
    <property type="entry name" value="P450, PUTATIVE (EUROFUNG)-RELATED"/>
    <property type="match status" value="1"/>
</dbReference>
<dbReference type="InterPro" id="IPR036396">
    <property type="entry name" value="Cyt_P450_sf"/>
</dbReference>
<organism evidence="1 2">
    <name type="scientific">Anthostomella pinea</name>
    <dbReference type="NCBI Taxonomy" id="933095"/>
    <lineage>
        <taxon>Eukaryota</taxon>
        <taxon>Fungi</taxon>
        <taxon>Dikarya</taxon>
        <taxon>Ascomycota</taxon>
        <taxon>Pezizomycotina</taxon>
        <taxon>Sordariomycetes</taxon>
        <taxon>Xylariomycetidae</taxon>
        <taxon>Xylariales</taxon>
        <taxon>Xylariaceae</taxon>
        <taxon>Anthostomella</taxon>
    </lineage>
</organism>
<dbReference type="EMBL" id="CAUWAG010000013">
    <property type="protein sequence ID" value="CAJ2510213.1"/>
    <property type="molecule type" value="Genomic_DNA"/>
</dbReference>
<evidence type="ECO:0000313" key="1">
    <source>
        <dbReference type="EMBL" id="CAJ2510213.1"/>
    </source>
</evidence>
<dbReference type="GO" id="GO:0005506">
    <property type="term" value="F:iron ion binding"/>
    <property type="evidence" value="ECO:0007669"/>
    <property type="project" value="InterPro"/>
</dbReference>
<dbReference type="Proteomes" id="UP001295740">
    <property type="component" value="Unassembled WGS sequence"/>
</dbReference>
<protein>
    <submittedName>
        <fullName evidence="1">Uu.00g061130.m01.CDS01</fullName>
    </submittedName>
</protein>
<evidence type="ECO:0000313" key="2">
    <source>
        <dbReference type="Proteomes" id="UP001295740"/>
    </source>
</evidence>
<name>A0AAI8VT77_9PEZI</name>
<dbReference type="GO" id="GO:0016705">
    <property type="term" value="F:oxidoreductase activity, acting on paired donors, with incorporation or reduction of molecular oxygen"/>
    <property type="evidence" value="ECO:0007669"/>
    <property type="project" value="InterPro"/>
</dbReference>
<dbReference type="GO" id="GO:0004497">
    <property type="term" value="F:monooxygenase activity"/>
    <property type="evidence" value="ECO:0007669"/>
    <property type="project" value="InterPro"/>
</dbReference>
<reference evidence="1" key="1">
    <citation type="submission" date="2023-10" db="EMBL/GenBank/DDBJ databases">
        <authorList>
            <person name="Hackl T."/>
        </authorList>
    </citation>
    <scope>NUCLEOTIDE SEQUENCE</scope>
</reference>
<sequence>MLYELAYTLAGLVALAYAADFAFGLRDDPREPRRVRPRIPFIGHVLGIVRYGSAYYSQTRQRETENEIYALDVVALKLYVEQKASKTLSFRPFTNVAARDMAGNSEPACDLFNGPLVDEYSQVVKIALLPGSHQDNQNLRMANSVISLVDGISNEGKEKPMGLLESTKHVIVEANSCAEVEKALWSVFIALVLIVSIRTWGWQAHLHSHMAGLDFFGKANKERKVVHKAFFKWCRELRDDTSKVLLDRQRIVKAAGMDFEDAAKQETLFCVAIFSNTAPTLYWTIWELFSRPALLEEVRDELEEHAITRDEGDKDGEGTAQHTLDITALKTQCAILLSMFIDNGRYLLRKGNYVQMPGAPIHYDESVWGPTAKTFDPEAKQPGSKPFAPLPAGFLAWGTPLHLCPARQFATTEILITVALLAVQYHLVPVASNSEWEKNPAIDYNDVVAVFNPLKDVEVEAKPRKGAGNWTVKMGKSKTQVVIASG</sequence>
<comment type="caution">
    <text evidence="1">The sequence shown here is derived from an EMBL/GenBank/DDBJ whole genome shotgun (WGS) entry which is preliminary data.</text>
</comment>
<dbReference type="GO" id="GO:0020037">
    <property type="term" value="F:heme binding"/>
    <property type="evidence" value="ECO:0007669"/>
    <property type="project" value="InterPro"/>
</dbReference>
<dbReference type="Gene3D" id="1.10.630.10">
    <property type="entry name" value="Cytochrome P450"/>
    <property type="match status" value="1"/>
</dbReference>
<keyword evidence="2" id="KW-1185">Reference proteome</keyword>
<dbReference type="PANTHER" id="PTHR47582">
    <property type="entry name" value="P450, PUTATIVE (EUROFUNG)-RELATED"/>
    <property type="match status" value="1"/>
</dbReference>
<gene>
    <name evidence="1" type="ORF">KHLLAP_LOCUS10681</name>
</gene>
<accession>A0AAI8VT77</accession>
<proteinExistence type="predicted"/>
<dbReference type="SUPFAM" id="SSF48264">
    <property type="entry name" value="Cytochrome P450"/>
    <property type="match status" value="1"/>
</dbReference>
<dbReference type="InterPro" id="IPR053007">
    <property type="entry name" value="CYP450_monoxygenase_sec-met"/>
</dbReference>
<dbReference type="AlphaFoldDB" id="A0AAI8VT77"/>